<keyword evidence="1" id="KW-0328">Glycosyltransferase</keyword>
<dbReference type="SUPFAM" id="SSF56784">
    <property type="entry name" value="HAD-like"/>
    <property type="match status" value="1"/>
</dbReference>
<dbReference type="RefSeq" id="WP_112331678.1">
    <property type="nucleotide sequence ID" value="NZ_QLYR01000001.1"/>
</dbReference>
<dbReference type="InterPro" id="IPR001173">
    <property type="entry name" value="Glyco_trans_2-like"/>
</dbReference>
<dbReference type="InterPro" id="IPR029044">
    <property type="entry name" value="Nucleotide-diphossugar_trans"/>
</dbReference>
<comment type="caution">
    <text evidence="4">The sequence shown here is derived from an EMBL/GenBank/DDBJ whole genome shotgun (WGS) entry which is preliminary data.</text>
</comment>
<sequence>MLNTPLLSVIIPVYNVENYLEKCLDSVLNQSYRNLEIITVDDCSIDGSLKLLNNYAKLDDRIKIIHHEKNKGLFQARLTGVHASHGDYIAFVDSDDEITLDFYRVLIDKAEQEHADIVMGNTIMEDENHWRFRYNSNFGLTAERILVGQNIFDTFYENEGYCFSWHTVYNKIYTRKLWDKALPEYQYISGNLTMTEDIAFSTVLYYFAEKMCFIPHDGYIYYRHAAASTGISTSLQNVRSKVNDVRRVFDFIESFLKKQMVFSKYKKHFQEWKNRYFRWHSWNVKDALERFDVLQEEKDSFKAEFLQGFQKENFEFARPDDAYFTDLKTSWNHQYEEIINLIMDSKIETISFDVFDTLILRPLWKPDDIFQLLTIAIQKQYAEYKDLPFYDIRIESETQARRLLRIEKPFCEDVVLEEIYHKMSEIYHLPLQTCLNFMRMEEQLEIELCYPRKSVKQLFELALSVGKKVVITSDMYLSKNTLETMLTKCGYSGYHAFYLSSDKRLLKSTGKLFELIISDLEIKDASQMLHIGDNWNTDILKARSCGIKAYFVPKATDIFGNWVSRLKTNDCISIYAKPQGFLANYTYAMQQLPIRCMLGVIANRYFDNPFYYSFYKNSNYNGDPYFMGLYLLGMLAFGFTKKIADDACLQGYEKLHFLSRDGYLFKQVYDMLALYYKNPPPSDYVYVSRKALLPYQIKTAHNFYDICNHMDIIQHTPQDILEMYAAVLKPLTLEDERTYRDNGILLNQNFKTMGDFVCFINVMLNISYDDTKRQDSTQSLQEYMKSIFGKHDATIDLGYSGKLQSILCDLAEVPINAYFLYSNGYNTSYVAKKSGYHFSSYYDFLPSGSVSVRESLIIENGPSCIGYQKTATGIEPVFEENRMGYIEKYVYGELHRGVLDFTQEILTHFSDKLDMFELRGAELAAPFENFLCHATDFDRAVFSCCYMEDEVYAGLSRISLSEIWAQDMVTQGFWKQNESPVVQQQIPEELKEIYTDGVFMSFYHWINKKFPKGGKARERIKKIAGKFFK</sequence>
<evidence type="ECO:0000256" key="1">
    <source>
        <dbReference type="ARBA" id="ARBA00022676"/>
    </source>
</evidence>
<reference evidence="4 5" key="1">
    <citation type="submission" date="2018-06" db="EMBL/GenBank/DDBJ databases">
        <title>Noncontiguous genome sequence of Ruminococcaceae bacterium ASD2818.</title>
        <authorList>
            <person name="Chaplin A.V."/>
            <person name="Sokolova S.R."/>
            <person name="Kochetkova T.O."/>
            <person name="Goltsov A.Y."/>
            <person name="Trofimov D.Y."/>
            <person name="Efimov B.A."/>
        </authorList>
    </citation>
    <scope>NUCLEOTIDE SEQUENCE [LARGE SCALE GENOMIC DNA]</scope>
    <source>
        <strain evidence="4 5">ASD2818</strain>
    </source>
</reference>
<dbReference type="SUPFAM" id="SSF53448">
    <property type="entry name" value="Nucleotide-diphospho-sugar transferases"/>
    <property type="match status" value="1"/>
</dbReference>
<evidence type="ECO:0000313" key="5">
    <source>
        <dbReference type="Proteomes" id="UP000249377"/>
    </source>
</evidence>
<keyword evidence="5" id="KW-1185">Reference proteome</keyword>
<dbReference type="Gene3D" id="3.40.50.1000">
    <property type="entry name" value="HAD superfamily/HAD-like"/>
    <property type="match status" value="1"/>
</dbReference>
<dbReference type="GO" id="GO:0016757">
    <property type="term" value="F:glycosyltransferase activity"/>
    <property type="evidence" value="ECO:0007669"/>
    <property type="project" value="UniProtKB-KW"/>
</dbReference>
<dbReference type="InterPro" id="IPR023214">
    <property type="entry name" value="HAD_sf"/>
</dbReference>
<name>A0A328UHC0_9FIRM</name>
<dbReference type="AlphaFoldDB" id="A0A328UHC0"/>
<dbReference type="Pfam" id="PF00535">
    <property type="entry name" value="Glycos_transf_2"/>
    <property type="match status" value="1"/>
</dbReference>
<dbReference type="EMBL" id="QLYR01000001">
    <property type="protein sequence ID" value="RAQ30481.1"/>
    <property type="molecule type" value="Genomic_DNA"/>
</dbReference>
<dbReference type="Gene3D" id="3.90.550.10">
    <property type="entry name" value="Spore Coat Polysaccharide Biosynthesis Protein SpsA, Chain A"/>
    <property type="match status" value="1"/>
</dbReference>
<feature type="domain" description="Glycosyltransferase 2-like" evidence="3">
    <location>
        <begin position="8"/>
        <end position="169"/>
    </location>
</feature>
<evidence type="ECO:0000313" key="4">
    <source>
        <dbReference type="EMBL" id="RAQ30481.1"/>
    </source>
</evidence>
<dbReference type="CDD" id="cd00761">
    <property type="entry name" value="Glyco_tranf_GTA_type"/>
    <property type="match status" value="1"/>
</dbReference>
<keyword evidence="2" id="KW-0808">Transferase</keyword>
<gene>
    <name evidence="4" type="ORF">DPQ25_02985</name>
</gene>
<evidence type="ECO:0000256" key="2">
    <source>
        <dbReference type="ARBA" id="ARBA00022679"/>
    </source>
</evidence>
<accession>A0A328UHC0</accession>
<proteinExistence type="predicted"/>
<protein>
    <recommendedName>
        <fullName evidence="3">Glycosyltransferase 2-like domain-containing protein</fullName>
    </recommendedName>
</protein>
<dbReference type="InterPro" id="IPR036412">
    <property type="entry name" value="HAD-like_sf"/>
</dbReference>
<dbReference type="PANTHER" id="PTHR22916">
    <property type="entry name" value="GLYCOSYLTRANSFERASE"/>
    <property type="match status" value="1"/>
</dbReference>
<evidence type="ECO:0000259" key="3">
    <source>
        <dbReference type="Pfam" id="PF00535"/>
    </source>
</evidence>
<dbReference type="Gene3D" id="1.10.150.400">
    <property type="match status" value="1"/>
</dbReference>
<dbReference type="Proteomes" id="UP000249377">
    <property type="component" value="Unassembled WGS sequence"/>
</dbReference>
<dbReference type="PANTHER" id="PTHR22916:SF51">
    <property type="entry name" value="GLYCOSYLTRANSFERASE EPSH-RELATED"/>
    <property type="match status" value="1"/>
</dbReference>
<organism evidence="4 5">
    <name type="scientific">Hydrogeniiclostridium mannosilyticum</name>
    <dbReference type="NCBI Taxonomy" id="2764322"/>
    <lineage>
        <taxon>Bacteria</taxon>
        <taxon>Bacillati</taxon>
        <taxon>Bacillota</taxon>
        <taxon>Clostridia</taxon>
        <taxon>Eubacteriales</taxon>
        <taxon>Acutalibacteraceae</taxon>
        <taxon>Hydrogeniiclostridium</taxon>
    </lineage>
</organism>